<keyword evidence="2" id="KW-1185">Reference proteome</keyword>
<evidence type="ECO:0000313" key="2">
    <source>
        <dbReference type="Proteomes" id="UP001177670"/>
    </source>
</evidence>
<dbReference type="AlphaFoldDB" id="A0AA40FRB0"/>
<protein>
    <submittedName>
        <fullName evidence="1">Uncharacterized protein</fullName>
    </submittedName>
</protein>
<accession>A0AA40FRB0</accession>
<gene>
    <name evidence="1" type="ORF">K0M31_008277</name>
</gene>
<dbReference type="EMBL" id="JAHYIQ010000020">
    <property type="protein sequence ID" value="KAK1123575.1"/>
    <property type="molecule type" value="Genomic_DNA"/>
</dbReference>
<evidence type="ECO:0000313" key="1">
    <source>
        <dbReference type="EMBL" id="KAK1123575.1"/>
    </source>
</evidence>
<sequence>MARFDNSHHKLTPVSQFIPWMDNQNYQKIAVQRCQCQSAKCIRNLEPGNQPDGSSPRYCDAIFIVFSSRTLHARSKSIPIVSSQIPFGSCKFSPPLRPATVAFALNDSIGVRLGFACTCTRDTLVRPEDPPLIDRVAIYGHAGPAARNEVSNASRVQQLSSNIQVIESPVARASELIINRRRQWHKRLTQTQRCKQELDVFGGENKPSLQPEMFKTFEGTKIDRG</sequence>
<dbReference type="Proteomes" id="UP001177670">
    <property type="component" value="Unassembled WGS sequence"/>
</dbReference>
<reference evidence="1" key="1">
    <citation type="submission" date="2021-10" db="EMBL/GenBank/DDBJ databases">
        <title>Melipona bicolor Genome sequencing and assembly.</title>
        <authorList>
            <person name="Araujo N.S."/>
            <person name="Arias M.C."/>
        </authorList>
    </citation>
    <scope>NUCLEOTIDE SEQUENCE</scope>
    <source>
        <strain evidence="1">USP_2M_L1-L4_2017</strain>
        <tissue evidence="1">Whole body</tissue>
    </source>
</reference>
<comment type="caution">
    <text evidence="1">The sequence shown here is derived from an EMBL/GenBank/DDBJ whole genome shotgun (WGS) entry which is preliminary data.</text>
</comment>
<organism evidence="1 2">
    <name type="scientific">Melipona bicolor</name>
    <dbReference type="NCBI Taxonomy" id="60889"/>
    <lineage>
        <taxon>Eukaryota</taxon>
        <taxon>Metazoa</taxon>
        <taxon>Ecdysozoa</taxon>
        <taxon>Arthropoda</taxon>
        <taxon>Hexapoda</taxon>
        <taxon>Insecta</taxon>
        <taxon>Pterygota</taxon>
        <taxon>Neoptera</taxon>
        <taxon>Endopterygota</taxon>
        <taxon>Hymenoptera</taxon>
        <taxon>Apocrita</taxon>
        <taxon>Aculeata</taxon>
        <taxon>Apoidea</taxon>
        <taxon>Anthophila</taxon>
        <taxon>Apidae</taxon>
        <taxon>Melipona</taxon>
    </lineage>
</organism>
<proteinExistence type="predicted"/>
<name>A0AA40FRB0_9HYME</name>